<comment type="subcellular location">
    <subcellularLocation>
        <location evidence="1">Cell membrane</location>
        <topology evidence="1">Peripheral membrane protein</topology>
    </subcellularLocation>
</comment>
<name>A0A143ACQ6_9LACO</name>
<evidence type="ECO:0000256" key="1">
    <source>
        <dbReference type="ARBA" id="ARBA00004202"/>
    </source>
</evidence>
<evidence type="ECO:0000256" key="6">
    <source>
        <dbReference type="ARBA" id="ARBA00023136"/>
    </source>
</evidence>
<keyword evidence="3" id="KW-1003">Cell membrane</keyword>
<keyword evidence="6" id="KW-0472">Membrane</keyword>
<dbReference type="Proteomes" id="UP000076244">
    <property type="component" value="Chromosome"/>
</dbReference>
<dbReference type="PANTHER" id="PTHR37316:SF1">
    <property type="entry name" value="TEICHOIC ACID GLYCEROL-PHOSPHATE PRIMASE"/>
    <property type="match status" value="1"/>
</dbReference>
<keyword evidence="5" id="KW-0777">Teichoic acid biosynthesis</keyword>
<dbReference type="InterPro" id="IPR043149">
    <property type="entry name" value="TagF_N"/>
</dbReference>
<gene>
    <name evidence="7" type="ORF">ADU70_0546</name>
    <name evidence="8" type="ORF">ADU72_2183</name>
</gene>
<dbReference type="GO" id="GO:0019350">
    <property type="term" value="P:teichoic acid biosynthetic process"/>
    <property type="evidence" value="ECO:0007669"/>
    <property type="project" value="UniProtKB-KW"/>
</dbReference>
<reference evidence="9 10" key="1">
    <citation type="journal article" date="2016" name="PLoS ONE">
        <title>The Identification of Novel Diagnostic Marker Genes for the Detection of Beer Spoiling Pediococcus damnosus Strains Using the BlAst Diagnostic Gene findEr.</title>
        <authorList>
            <person name="Behr J."/>
            <person name="Geissler A.J."/>
            <person name="Schmid J."/>
            <person name="Zehe A."/>
            <person name="Vogel R.F."/>
        </authorList>
    </citation>
    <scope>NUCLEOTIDE SEQUENCE [LARGE SCALE GENOMIC DNA]</scope>
    <source>
        <strain evidence="7 10">TMW 2.1533</strain>
        <strain evidence="8 9">TMW 2.1535</strain>
    </source>
</reference>
<dbReference type="OrthoDB" id="9811865at2"/>
<dbReference type="EMBL" id="CP012275">
    <property type="protein sequence ID" value="AMV62046.1"/>
    <property type="molecule type" value="Genomic_DNA"/>
</dbReference>
<protein>
    <submittedName>
        <fullName evidence="7">CDP-glycerol: N-acetyl-beta-D-mannosaminyl-1,4-N-acetyl-D-glucosaminyldiphosphoundecaprenyl glycerophosphotransferase</fullName>
    </submittedName>
</protein>
<accession>A0A143ACQ6</accession>
<dbReference type="KEGG" id="pdm:ADU72_2183"/>
<dbReference type="RefSeq" id="WP_056986268.1">
    <property type="nucleotide sequence ID" value="NZ_BAAAXI010000151.1"/>
</dbReference>
<keyword evidence="4" id="KW-0808">Transferase</keyword>
<dbReference type="GeneID" id="57277341"/>
<dbReference type="GO" id="GO:0047355">
    <property type="term" value="F:CDP-glycerol glycerophosphotransferase activity"/>
    <property type="evidence" value="ECO:0007669"/>
    <property type="project" value="InterPro"/>
</dbReference>
<evidence type="ECO:0000256" key="4">
    <source>
        <dbReference type="ARBA" id="ARBA00022679"/>
    </source>
</evidence>
<dbReference type="Gene3D" id="3.40.50.12580">
    <property type="match status" value="1"/>
</dbReference>
<dbReference type="Proteomes" id="UP000076405">
    <property type="component" value="Chromosome"/>
</dbReference>
<proteinExistence type="inferred from homology"/>
<evidence type="ECO:0000313" key="10">
    <source>
        <dbReference type="Proteomes" id="UP000076405"/>
    </source>
</evidence>
<dbReference type="Gene3D" id="3.40.50.11820">
    <property type="match status" value="1"/>
</dbReference>
<dbReference type="Pfam" id="PF04464">
    <property type="entry name" value="Glyphos_transf"/>
    <property type="match status" value="1"/>
</dbReference>
<evidence type="ECO:0000256" key="5">
    <source>
        <dbReference type="ARBA" id="ARBA00022944"/>
    </source>
</evidence>
<evidence type="ECO:0000256" key="2">
    <source>
        <dbReference type="ARBA" id="ARBA00010488"/>
    </source>
</evidence>
<dbReference type="InterPro" id="IPR007554">
    <property type="entry name" value="Glycerophosphate_synth"/>
</dbReference>
<evidence type="ECO:0000313" key="9">
    <source>
        <dbReference type="Proteomes" id="UP000076244"/>
    </source>
</evidence>
<sequence length="383" mass="44658">MKVIYTFLVRLWSLLFIFRKKSQVTYLMSFGNNQEFVQQLVAQIAPLNLHVFYQKEVGKHTKQLEKISNVQLELLDNGPQLFLKVIPILMHSKLIIIDNYFPFLGALVKTNHMRISQIWHANGAIKQFGFNDPTTSQRSNSDHIRFQQVYESMDDIVVGSEKMGDTFQVNYRLDGHQIRRLGYPRSDKFLNSEWIKKAQANFFKRYPDLKNKHLILYAPTYRQGTKFDFAPGFENLQLPENSVLILRLHPHLQVMEKAWEDRIPFITSIDASVSTDELLTVVETLITDYSSILFDYTLLKNAKKVGLFAFDQFQFKQTVGLRPDFATEFQPIIIKTVDQLSAFLADPKNDQPIIDRINHDWNQFNDGNATNRTINFLLKRSDL</sequence>
<keyword evidence="9" id="KW-1185">Reference proteome</keyword>
<dbReference type="AlphaFoldDB" id="A0A143ACQ6"/>
<evidence type="ECO:0000313" key="8">
    <source>
        <dbReference type="EMBL" id="AMV68104.1"/>
    </source>
</evidence>
<dbReference type="PANTHER" id="PTHR37316">
    <property type="entry name" value="TEICHOIC ACID GLYCEROL-PHOSPHATE PRIMASE"/>
    <property type="match status" value="1"/>
</dbReference>
<dbReference type="InterPro" id="IPR043148">
    <property type="entry name" value="TagF_C"/>
</dbReference>
<evidence type="ECO:0000256" key="3">
    <source>
        <dbReference type="ARBA" id="ARBA00022475"/>
    </source>
</evidence>
<organism evidence="7 10">
    <name type="scientific">Pediococcus damnosus</name>
    <dbReference type="NCBI Taxonomy" id="51663"/>
    <lineage>
        <taxon>Bacteria</taxon>
        <taxon>Bacillati</taxon>
        <taxon>Bacillota</taxon>
        <taxon>Bacilli</taxon>
        <taxon>Lactobacillales</taxon>
        <taxon>Lactobacillaceae</taxon>
        <taxon>Pediococcus</taxon>
    </lineage>
</organism>
<dbReference type="EMBL" id="CP012288">
    <property type="protein sequence ID" value="AMV68104.1"/>
    <property type="molecule type" value="Genomic_DNA"/>
</dbReference>
<dbReference type="InterPro" id="IPR051612">
    <property type="entry name" value="Teichoic_Acid_Biosynth"/>
</dbReference>
<dbReference type="GO" id="GO:0005886">
    <property type="term" value="C:plasma membrane"/>
    <property type="evidence" value="ECO:0007669"/>
    <property type="project" value="UniProtKB-SubCell"/>
</dbReference>
<evidence type="ECO:0000313" key="7">
    <source>
        <dbReference type="EMBL" id="AMV62046.1"/>
    </source>
</evidence>
<comment type="similarity">
    <text evidence="2">Belongs to the CDP-glycerol glycerophosphotransferase family.</text>
</comment>